<dbReference type="InterPro" id="IPR050229">
    <property type="entry name" value="GlpE_sulfurtransferase"/>
</dbReference>
<dbReference type="PROSITE" id="PS50206">
    <property type="entry name" value="RHODANESE_3"/>
    <property type="match status" value="1"/>
</dbReference>
<protein>
    <recommendedName>
        <fullName evidence="1">Rhodanese domain-containing protein</fullName>
    </recommendedName>
</protein>
<dbReference type="InterPro" id="IPR001763">
    <property type="entry name" value="Rhodanese-like_dom"/>
</dbReference>
<dbReference type="RefSeq" id="WP_034572181.1">
    <property type="nucleotide sequence ID" value="NZ_JQBS01000017.1"/>
</dbReference>
<accession>A0A0R2I448</accession>
<name>A0A0R2I448_CARDV</name>
<dbReference type="Gene3D" id="3.40.250.10">
    <property type="entry name" value="Rhodanese-like domain"/>
    <property type="match status" value="1"/>
</dbReference>
<dbReference type="Proteomes" id="UP000051658">
    <property type="component" value="Unassembled WGS sequence"/>
</dbReference>
<dbReference type="eggNOG" id="COG0607">
    <property type="taxonomic scope" value="Bacteria"/>
</dbReference>
<gene>
    <name evidence="2" type="ORF">IV74_GL000556</name>
</gene>
<organism evidence="2 3">
    <name type="scientific">Carnobacterium divergens DSM 20623</name>
    <dbReference type="NCBI Taxonomy" id="1449336"/>
    <lineage>
        <taxon>Bacteria</taxon>
        <taxon>Bacillati</taxon>
        <taxon>Bacillota</taxon>
        <taxon>Bacilli</taxon>
        <taxon>Lactobacillales</taxon>
        <taxon>Carnobacteriaceae</taxon>
        <taxon>Carnobacterium</taxon>
    </lineage>
</organism>
<comment type="caution">
    <text evidence="2">The sequence shown here is derived from an EMBL/GenBank/DDBJ whole genome shotgun (WGS) entry which is preliminary data.</text>
</comment>
<dbReference type="GeneID" id="89587848"/>
<dbReference type="PANTHER" id="PTHR43031">
    <property type="entry name" value="FAD-DEPENDENT OXIDOREDUCTASE"/>
    <property type="match status" value="1"/>
</dbReference>
<keyword evidence="3" id="KW-1185">Reference proteome</keyword>
<dbReference type="AlphaFoldDB" id="A0A0R2I448"/>
<evidence type="ECO:0000313" key="2">
    <source>
        <dbReference type="EMBL" id="KRN56908.1"/>
    </source>
</evidence>
<evidence type="ECO:0000259" key="1">
    <source>
        <dbReference type="PROSITE" id="PS50206"/>
    </source>
</evidence>
<sequence length="101" mass="11159">MYQSITMPEFEHLVKQGGISILDVREPTEFSSGHIKEAVLMPLNSIPEQLNQLNKEKEYYIICHSGMRSASASAFLAEKGYSVTNVMGGMSAWKGETLSGM</sequence>
<dbReference type="Pfam" id="PF00581">
    <property type="entry name" value="Rhodanese"/>
    <property type="match status" value="1"/>
</dbReference>
<dbReference type="CDD" id="cd00158">
    <property type="entry name" value="RHOD"/>
    <property type="match status" value="1"/>
</dbReference>
<dbReference type="SUPFAM" id="SSF52821">
    <property type="entry name" value="Rhodanese/Cell cycle control phosphatase"/>
    <property type="match status" value="1"/>
</dbReference>
<dbReference type="InterPro" id="IPR036873">
    <property type="entry name" value="Rhodanese-like_dom_sf"/>
</dbReference>
<evidence type="ECO:0000313" key="3">
    <source>
        <dbReference type="Proteomes" id="UP000051658"/>
    </source>
</evidence>
<reference evidence="2 3" key="1">
    <citation type="journal article" date="2015" name="Genome Announc.">
        <title>Expanding the biotechnology potential of lactobacilli through comparative genomics of 213 strains and associated genera.</title>
        <authorList>
            <person name="Sun Z."/>
            <person name="Harris H.M."/>
            <person name="McCann A."/>
            <person name="Guo C."/>
            <person name="Argimon S."/>
            <person name="Zhang W."/>
            <person name="Yang X."/>
            <person name="Jeffery I.B."/>
            <person name="Cooney J.C."/>
            <person name="Kagawa T.F."/>
            <person name="Liu W."/>
            <person name="Song Y."/>
            <person name="Salvetti E."/>
            <person name="Wrobel A."/>
            <person name="Rasinkangas P."/>
            <person name="Parkhill J."/>
            <person name="Rea M.C."/>
            <person name="O'Sullivan O."/>
            <person name="Ritari J."/>
            <person name="Douillard F.P."/>
            <person name="Paul Ross R."/>
            <person name="Yang R."/>
            <person name="Briner A.E."/>
            <person name="Felis G.E."/>
            <person name="de Vos W.M."/>
            <person name="Barrangou R."/>
            <person name="Klaenhammer T.R."/>
            <person name="Caufield P.W."/>
            <person name="Cui Y."/>
            <person name="Zhang H."/>
            <person name="O'Toole P.W."/>
        </authorList>
    </citation>
    <scope>NUCLEOTIDE SEQUENCE [LARGE SCALE GENOMIC DNA]</scope>
    <source>
        <strain evidence="2 3">DSM 20623</strain>
    </source>
</reference>
<dbReference type="SMART" id="SM00450">
    <property type="entry name" value="RHOD"/>
    <property type="match status" value="1"/>
</dbReference>
<feature type="domain" description="Rhodanese" evidence="1">
    <location>
        <begin position="15"/>
        <end position="98"/>
    </location>
</feature>
<dbReference type="PANTHER" id="PTHR43031:SF17">
    <property type="entry name" value="SULFURTRANSFERASE YTWF-RELATED"/>
    <property type="match status" value="1"/>
</dbReference>
<dbReference type="PATRIC" id="fig|1449336.4.peg.568"/>
<proteinExistence type="predicted"/>
<dbReference type="EMBL" id="JQBS01000017">
    <property type="protein sequence ID" value="KRN56908.1"/>
    <property type="molecule type" value="Genomic_DNA"/>
</dbReference>